<dbReference type="SUPFAM" id="SSF55729">
    <property type="entry name" value="Acyl-CoA N-acyltransferases (Nat)"/>
    <property type="match status" value="1"/>
</dbReference>
<dbReference type="InterPro" id="IPR000182">
    <property type="entry name" value="GNAT_dom"/>
</dbReference>
<comment type="caution">
    <text evidence="2">The sequence shown here is derived from an EMBL/GenBank/DDBJ whole genome shotgun (WGS) entry which is preliminary data.</text>
</comment>
<dbReference type="RefSeq" id="WP_190114867.1">
    <property type="nucleotide sequence ID" value="NZ_BMVR01000003.1"/>
</dbReference>
<sequence>MEHSAVLATYDRQMRQNLAPDGPGVVVERADGVVRRVGGAHDWNGVLWSDLDENTADAAIAAQVRHFTDRGLEFEWKAYSHDLPADLPDRLLAAGFTPEPPETLMVAAVAELPLDAGPPEGVRLVPVTDEAGVRLMVEVHEQAFGTDGTALGRQLLDLLTTAPDTIDAVVALAGDVPVSSARVEFRPGTDFAGLWGGGTVAEWRGRGVYRSLIAHRARIAAERGVPYLQVDASSQSRPILRRLGFAELGTTTPYVHKP</sequence>
<name>A0ABS0XAY4_9ACTN</name>
<accession>A0ABS0XAY4</accession>
<evidence type="ECO:0000313" key="2">
    <source>
        <dbReference type="EMBL" id="MBJ3810309.1"/>
    </source>
</evidence>
<dbReference type="Gene3D" id="3.40.630.30">
    <property type="match status" value="1"/>
</dbReference>
<dbReference type="InterPro" id="IPR016181">
    <property type="entry name" value="Acyl_CoA_acyltransferase"/>
</dbReference>
<dbReference type="CDD" id="cd04301">
    <property type="entry name" value="NAT_SF"/>
    <property type="match status" value="1"/>
</dbReference>
<keyword evidence="3" id="KW-1185">Reference proteome</keyword>
<protein>
    <submittedName>
        <fullName evidence="2">GNAT family N-acetyltransferase</fullName>
    </submittedName>
</protein>
<proteinExistence type="predicted"/>
<dbReference type="EMBL" id="JAEKOZ010000016">
    <property type="protein sequence ID" value="MBJ3810309.1"/>
    <property type="molecule type" value="Genomic_DNA"/>
</dbReference>
<organism evidence="2 3">
    <name type="scientific">Streptomyces flavofungini</name>
    <dbReference type="NCBI Taxonomy" id="68200"/>
    <lineage>
        <taxon>Bacteria</taxon>
        <taxon>Bacillati</taxon>
        <taxon>Actinomycetota</taxon>
        <taxon>Actinomycetes</taxon>
        <taxon>Kitasatosporales</taxon>
        <taxon>Streptomycetaceae</taxon>
        <taxon>Streptomyces</taxon>
    </lineage>
</organism>
<reference evidence="2 3" key="1">
    <citation type="submission" date="2020-12" db="EMBL/GenBank/DDBJ databases">
        <title>Streptomyces typhae sp. nov., a novel endophytic actinomycete isolated from the root of cattail pollen (Typha angustifolia L.).</title>
        <authorList>
            <person name="Peng C."/>
            <person name="Liu C."/>
        </authorList>
    </citation>
    <scope>NUCLEOTIDE SEQUENCE [LARGE SCALE GENOMIC DNA]</scope>
    <source>
        <strain evidence="2 3">JCM 4753</strain>
    </source>
</reference>
<evidence type="ECO:0000259" key="1">
    <source>
        <dbReference type="PROSITE" id="PS51186"/>
    </source>
</evidence>
<dbReference type="Proteomes" id="UP000634780">
    <property type="component" value="Unassembled WGS sequence"/>
</dbReference>
<feature type="domain" description="N-acetyltransferase" evidence="1">
    <location>
        <begin position="122"/>
        <end position="258"/>
    </location>
</feature>
<gene>
    <name evidence="2" type="ORF">JGB26_24885</name>
</gene>
<evidence type="ECO:0000313" key="3">
    <source>
        <dbReference type="Proteomes" id="UP000634780"/>
    </source>
</evidence>
<dbReference type="PROSITE" id="PS51186">
    <property type="entry name" value="GNAT"/>
    <property type="match status" value="1"/>
</dbReference>